<reference evidence="1 2" key="1">
    <citation type="journal article" date="2024" name="BMC Genomics">
        <title>De novo assembly and annotation of Popillia japonica's genome with initial clues to its potential as an invasive pest.</title>
        <authorList>
            <person name="Cucini C."/>
            <person name="Boschi S."/>
            <person name="Funari R."/>
            <person name="Cardaioli E."/>
            <person name="Iannotti N."/>
            <person name="Marturano G."/>
            <person name="Paoli F."/>
            <person name="Bruttini M."/>
            <person name="Carapelli A."/>
            <person name="Frati F."/>
            <person name="Nardi F."/>
        </authorList>
    </citation>
    <scope>NUCLEOTIDE SEQUENCE [LARGE SCALE GENOMIC DNA]</scope>
    <source>
        <strain evidence="1">DMR45628</strain>
    </source>
</reference>
<accession>A0AAW1HRB1</accession>
<feature type="non-terminal residue" evidence="1">
    <location>
        <position position="1"/>
    </location>
</feature>
<evidence type="ECO:0000313" key="2">
    <source>
        <dbReference type="Proteomes" id="UP001458880"/>
    </source>
</evidence>
<evidence type="ECO:0000313" key="1">
    <source>
        <dbReference type="EMBL" id="KAK9679000.1"/>
    </source>
</evidence>
<gene>
    <name evidence="1" type="ORF">QE152_g40372</name>
</gene>
<name>A0AAW1HRB1_POPJA</name>
<organism evidence="1 2">
    <name type="scientific">Popillia japonica</name>
    <name type="common">Japanese beetle</name>
    <dbReference type="NCBI Taxonomy" id="7064"/>
    <lineage>
        <taxon>Eukaryota</taxon>
        <taxon>Metazoa</taxon>
        <taxon>Ecdysozoa</taxon>
        <taxon>Arthropoda</taxon>
        <taxon>Hexapoda</taxon>
        <taxon>Insecta</taxon>
        <taxon>Pterygota</taxon>
        <taxon>Neoptera</taxon>
        <taxon>Endopterygota</taxon>
        <taxon>Coleoptera</taxon>
        <taxon>Polyphaga</taxon>
        <taxon>Scarabaeiformia</taxon>
        <taxon>Scarabaeidae</taxon>
        <taxon>Rutelinae</taxon>
        <taxon>Popillia</taxon>
    </lineage>
</organism>
<protein>
    <submittedName>
        <fullName evidence="1">Uncharacterized protein</fullName>
    </submittedName>
</protein>
<sequence length="67" mass="7677">LVVIWRNFKPRIVGGLLAHCEWPLFFLRRSSILASILKSDLRLVFASNLIRGSSEGVLSSPTEIYFW</sequence>
<keyword evidence="2" id="KW-1185">Reference proteome</keyword>
<dbReference type="AlphaFoldDB" id="A0AAW1HRB1"/>
<proteinExistence type="predicted"/>
<dbReference type="EMBL" id="JASPKY010001129">
    <property type="protein sequence ID" value="KAK9679000.1"/>
    <property type="molecule type" value="Genomic_DNA"/>
</dbReference>
<dbReference type="Proteomes" id="UP001458880">
    <property type="component" value="Unassembled WGS sequence"/>
</dbReference>
<comment type="caution">
    <text evidence="1">The sequence shown here is derived from an EMBL/GenBank/DDBJ whole genome shotgun (WGS) entry which is preliminary data.</text>
</comment>